<reference evidence="3 4" key="1">
    <citation type="journal article" date="2015" name="Genome Announc.">
        <title>Expanding the biotechnology potential of lactobacilli through comparative genomics of 213 strains and associated genera.</title>
        <authorList>
            <person name="Sun Z."/>
            <person name="Harris H.M."/>
            <person name="McCann A."/>
            <person name="Guo C."/>
            <person name="Argimon S."/>
            <person name="Zhang W."/>
            <person name="Yang X."/>
            <person name="Jeffery I.B."/>
            <person name="Cooney J.C."/>
            <person name="Kagawa T.F."/>
            <person name="Liu W."/>
            <person name="Song Y."/>
            <person name="Salvetti E."/>
            <person name="Wrobel A."/>
            <person name="Rasinkangas P."/>
            <person name="Parkhill J."/>
            <person name="Rea M.C."/>
            <person name="O'Sullivan O."/>
            <person name="Ritari J."/>
            <person name="Douillard F.P."/>
            <person name="Paul Ross R."/>
            <person name="Yang R."/>
            <person name="Briner A.E."/>
            <person name="Felis G.E."/>
            <person name="de Vos W.M."/>
            <person name="Barrangou R."/>
            <person name="Klaenhammer T.R."/>
            <person name="Caufield P.W."/>
            <person name="Cui Y."/>
            <person name="Zhang H."/>
            <person name="O'Toole P.W."/>
        </authorList>
    </citation>
    <scope>NUCLEOTIDE SEQUENCE [LARGE SCALE GENOMIC DNA]</scope>
    <source>
        <strain evidence="3 4">DSM 14421</strain>
    </source>
</reference>
<dbReference type="GO" id="GO:0008289">
    <property type="term" value="F:lipid binding"/>
    <property type="evidence" value="ECO:0007669"/>
    <property type="project" value="UniProtKB-KW"/>
</dbReference>
<evidence type="ECO:0000313" key="4">
    <source>
        <dbReference type="Proteomes" id="UP000052013"/>
    </source>
</evidence>
<dbReference type="NCBIfam" id="TIGR00762">
    <property type="entry name" value="DegV"/>
    <property type="match status" value="1"/>
</dbReference>
<gene>
    <name evidence="3" type="ORF">FC85_GL000745</name>
</gene>
<keyword evidence="2" id="KW-0446">Lipid-binding</keyword>
<dbReference type="Gene3D" id="3.40.50.10170">
    <property type="match status" value="1"/>
</dbReference>
<evidence type="ECO:0000256" key="2">
    <source>
        <dbReference type="ARBA" id="ARBA00023121"/>
    </source>
</evidence>
<name>A0A0R1SH05_9LACO</name>
<dbReference type="PATRIC" id="fig|1423739.3.peg.775"/>
<dbReference type="RefSeq" id="WP_057865197.1">
    <property type="nucleotide sequence ID" value="NZ_AZEY01000079.1"/>
</dbReference>
<dbReference type="InterPro" id="IPR043168">
    <property type="entry name" value="DegV_C"/>
</dbReference>
<comment type="function">
    <text evidence="1">May bind long-chain fatty acids, such as palmitate, and may play a role in lipid transport or fatty acid metabolism.</text>
</comment>
<comment type="caution">
    <text evidence="3">The sequence shown here is derived from an EMBL/GenBank/DDBJ whole genome shotgun (WGS) entry which is preliminary data.</text>
</comment>
<dbReference type="PANTHER" id="PTHR33434">
    <property type="entry name" value="DEGV DOMAIN-CONTAINING PROTEIN DR_1986-RELATED"/>
    <property type="match status" value="1"/>
</dbReference>
<evidence type="ECO:0000313" key="3">
    <source>
        <dbReference type="EMBL" id="KRL64952.1"/>
    </source>
</evidence>
<dbReference type="STRING" id="1423739.FC85_GL000745"/>
<dbReference type="SUPFAM" id="SSF82549">
    <property type="entry name" value="DAK1/DegV-like"/>
    <property type="match status" value="1"/>
</dbReference>
<accession>A0A0R1SH05</accession>
<evidence type="ECO:0000256" key="1">
    <source>
        <dbReference type="ARBA" id="ARBA00003238"/>
    </source>
</evidence>
<dbReference type="InterPro" id="IPR050270">
    <property type="entry name" value="DegV_domain_contain"/>
</dbReference>
<dbReference type="InterPro" id="IPR003797">
    <property type="entry name" value="DegV"/>
</dbReference>
<dbReference type="Pfam" id="PF02645">
    <property type="entry name" value="DegV"/>
    <property type="match status" value="1"/>
</dbReference>
<dbReference type="Gene3D" id="3.30.1180.10">
    <property type="match status" value="1"/>
</dbReference>
<protein>
    <submittedName>
        <fullName evidence="3">DegV family protein</fullName>
    </submittedName>
</protein>
<dbReference type="Proteomes" id="UP000052013">
    <property type="component" value="Unassembled WGS sequence"/>
</dbReference>
<dbReference type="PANTHER" id="PTHR33434:SF2">
    <property type="entry name" value="FATTY ACID-BINDING PROTEIN TM_1468"/>
    <property type="match status" value="1"/>
</dbReference>
<proteinExistence type="predicted"/>
<sequence length="283" mass="30734">MTTKIALLVDSASDVPTEITANENIEVVPLIVTANGQEYLDRETIQPEEVYQMIAHNQIPKTASPTVGIVKKSIEKLTNRGYQQIIAVTISSGLSITNRVFKQAAEESDGIKMTVIDSKNIGIGSGLVAAYAEKLINNQVAYNEIVTRVEESVIKSRVYFYIPTLKYLRIGGRIGKVAGLIGSALNIKPIISCNPQGIYYPIAKTRSEKKAIGKLLDLAVTHAQKSDHFRMGVAQGNDDSLMKQVTAELKNRFPEQKIYTGNVSPALGVHTGPGLIGIAVQID</sequence>
<dbReference type="AlphaFoldDB" id="A0A0R1SH05"/>
<dbReference type="EMBL" id="AZEY01000079">
    <property type="protein sequence ID" value="KRL64952.1"/>
    <property type="molecule type" value="Genomic_DNA"/>
</dbReference>
<dbReference type="PROSITE" id="PS51482">
    <property type="entry name" value="DEGV"/>
    <property type="match status" value="1"/>
</dbReference>
<organism evidence="3 4">
    <name type="scientific">Lentilactobacillus diolivorans DSM 14421</name>
    <dbReference type="NCBI Taxonomy" id="1423739"/>
    <lineage>
        <taxon>Bacteria</taxon>
        <taxon>Bacillati</taxon>
        <taxon>Bacillota</taxon>
        <taxon>Bacilli</taxon>
        <taxon>Lactobacillales</taxon>
        <taxon>Lactobacillaceae</taxon>
        <taxon>Lentilactobacillus</taxon>
    </lineage>
</organism>